<dbReference type="RefSeq" id="WP_007278299.1">
    <property type="nucleotide sequence ID" value="NZ_ABCK01000007.1"/>
</dbReference>
<keyword evidence="5" id="KW-1185">Reference proteome</keyword>
<dbReference type="InterPro" id="IPR006683">
    <property type="entry name" value="Thioestr_dom"/>
</dbReference>
<dbReference type="eggNOG" id="COG0824">
    <property type="taxonomic scope" value="Bacteria"/>
</dbReference>
<dbReference type="Pfam" id="PF03061">
    <property type="entry name" value="4HBT"/>
    <property type="match status" value="1"/>
</dbReference>
<name>A6DK86_9BACT</name>
<dbReference type="GO" id="GO:0047617">
    <property type="term" value="F:fatty acyl-CoA hydrolase activity"/>
    <property type="evidence" value="ECO:0007669"/>
    <property type="project" value="TreeGrafter"/>
</dbReference>
<dbReference type="InterPro" id="IPR029069">
    <property type="entry name" value="HotDog_dom_sf"/>
</dbReference>
<dbReference type="OrthoDB" id="9800856at2"/>
<dbReference type="SUPFAM" id="SSF54637">
    <property type="entry name" value="Thioesterase/thiol ester dehydrase-isomerase"/>
    <property type="match status" value="1"/>
</dbReference>
<comment type="caution">
    <text evidence="4">The sequence shown here is derived from an EMBL/GenBank/DDBJ whole genome shotgun (WGS) entry which is preliminary data.</text>
</comment>
<evidence type="ECO:0000256" key="2">
    <source>
        <dbReference type="ARBA" id="ARBA00022801"/>
    </source>
</evidence>
<gene>
    <name evidence="4" type="ORF">LNTAR_00245</name>
</gene>
<dbReference type="AlphaFoldDB" id="A6DK86"/>
<proteinExistence type="inferred from homology"/>
<accession>A6DK86</accession>
<comment type="similarity">
    <text evidence="1">Belongs to the 4-hydroxybenzoyl-CoA thioesterase family.</text>
</comment>
<dbReference type="PANTHER" id="PTHR31793">
    <property type="entry name" value="4-HYDROXYBENZOYL-COA THIOESTERASE FAMILY MEMBER"/>
    <property type="match status" value="1"/>
</dbReference>
<evidence type="ECO:0000259" key="3">
    <source>
        <dbReference type="Pfam" id="PF03061"/>
    </source>
</evidence>
<dbReference type="Proteomes" id="UP000004947">
    <property type="component" value="Unassembled WGS sequence"/>
</dbReference>
<evidence type="ECO:0000256" key="1">
    <source>
        <dbReference type="ARBA" id="ARBA00005953"/>
    </source>
</evidence>
<dbReference type="EMBL" id="ABCK01000007">
    <property type="protein sequence ID" value="EDM27784.1"/>
    <property type="molecule type" value="Genomic_DNA"/>
</dbReference>
<evidence type="ECO:0000313" key="5">
    <source>
        <dbReference type="Proteomes" id="UP000004947"/>
    </source>
</evidence>
<organism evidence="4 5">
    <name type="scientific">Lentisphaera araneosa HTCC2155</name>
    <dbReference type="NCBI Taxonomy" id="313628"/>
    <lineage>
        <taxon>Bacteria</taxon>
        <taxon>Pseudomonadati</taxon>
        <taxon>Lentisphaerota</taxon>
        <taxon>Lentisphaeria</taxon>
        <taxon>Lentisphaerales</taxon>
        <taxon>Lentisphaeraceae</taxon>
        <taxon>Lentisphaera</taxon>
    </lineage>
</organism>
<feature type="domain" description="Thioesterase" evidence="3">
    <location>
        <begin position="20"/>
        <end position="102"/>
    </location>
</feature>
<dbReference type="CDD" id="cd00586">
    <property type="entry name" value="4HBT"/>
    <property type="match status" value="1"/>
</dbReference>
<dbReference type="STRING" id="313628.LNTAR_00245"/>
<dbReference type="InterPro" id="IPR050563">
    <property type="entry name" value="4-hydroxybenzoyl-CoA_TE"/>
</dbReference>
<evidence type="ECO:0000313" key="4">
    <source>
        <dbReference type="EMBL" id="EDM27784.1"/>
    </source>
</evidence>
<keyword evidence="2" id="KW-0378">Hydrolase</keyword>
<protein>
    <submittedName>
        <fullName evidence="4">Probable 4-hydroxybenzoyl-CoA thioesterase</fullName>
    </submittedName>
</protein>
<sequence length="147" mass="16864">MKTSSFSKTYIVRLHETDLGGIVHHSNYFHWIEETEYALFDHIGEEVVGEFDESLEGSGWPRSEMNVKFVQPVKFRDEIRVDLSIKRIRSAAIVYQVDMFRLNKDGSEDKVLTGNYTATCCLYDGTFQKPPRVIPIPDSFLVKIAAV</sequence>
<dbReference type="Gene3D" id="3.10.129.10">
    <property type="entry name" value="Hotdog Thioesterase"/>
    <property type="match status" value="1"/>
</dbReference>
<reference evidence="4 5" key="1">
    <citation type="journal article" date="2010" name="J. Bacteriol.">
        <title>Genome sequence of Lentisphaera araneosa HTCC2155T, the type species of the order Lentisphaerales in the phylum Lentisphaerae.</title>
        <authorList>
            <person name="Thrash J.C."/>
            <person name="Cho J.C."/>
            <person name="Vergin K.L."/>
            <person name="Morris R.M."/>
            <person name="Giovannoni S.J."/>
        </authorList>
    </citation>
    <scope>NUCLEOTIDE SEQUENCE [LARGE SCALE GENOMIC DNA]</scope>
    <source>
        <strain evidence="4 5">HTCC2155</strain>
    </source>
</reference>
<dbReference type="PANTHER" id="PTHR31793:SF27">
    <property type="entry name" value="NOVEL THIOESTERASE SUPERFAMILY DOMAIN AND SAPOSIN A-TYPE DOMAIN CONTAINING PROTEIN (0610012H03RIK)"/>
    <property type="match status" value="1"/>
</dbReference>